<name>A0A1I7T3S2_9PELO</name>
<dbReference type="InterPro" id="IPR021942">
    <property type="entry name" value="DUF3557"/>
</dbReference>
<sequence>MNNKPLTYDSLKTVILYMNPNTRFLISSQIPSIRSVEKFVPLKLESLEIGNHSIEVNETVYSYGLYQIDSKDSPPYQVSGYTPDGRWICEMNEFVRSKKRSNNPRQAQERTILGRIKSMIFGNKSSNRSSNRNNDFPRFEVHLIKEEQENSCSHVIERIEYTGDFHKAEESLRELMFAKRRDAVVVKKFIINQECPIRMPSDLKIRAKELIINNKISTNLEFVKPIIDESYLPFERLELLVEWGNDTEEIDYEFIKNSKFLEYHHTSQLQFEQIQVLRNPRVHFSTSSHSFLRGQDFIWLIRDWIDNEKPIDTCFTFSSSLFEEYYSIKLFKYVRERFDEAIVGNKCVNIPMRNSTILKISYKLDKHPYYLIKMAVVHFGKTSD</sequence>
<dbReference type="AlphaFoldDB" id="A0A1I7T3S2"/>
<dbReference type="PANTHER" id="PTHR31379:SF1">
    <property type="entry name" value="F-BOX C PROTEIN-RELATED"/>
    <property type="match status" value="1"/>
</dbReference>
<dbReference type="Pfam" id="PF12078">
    <property type="entry name" value="DUF3557"/>
    <property type="match status" value="1"/>
</dbReference>
<dbReference type="PANTHER" id="PTHR31379">
    <property type="entry name" value="F-BOX C PROTEIN-RELATED-RELATED"/>
    <property type="match status" value="1"/>
</dbReference>
<keyword evidence="1" id="KW-1185">Reference proteome</keyword>
<organism evidence="1 2">
    <name type="scientific">Caenorhabditis tropicalis</name>
    <dbReference type="NCBI Taxonomy" id="1561998"/>
    <lineage>
        <taxon>Eukaryota</taxon>
        <taxon>Metazoa</taxon>
        <taxon>Ecdysozoa</taxon>
        <taxon>Nematoda</taxon>
        <taxon>Chromadorea</taxon>
        <taxon>Rhabditida</taxon>
        <taxon>Rhabditina</taxon>
        <taxon>Rhabditomorpha</taxon>
        <taxon>Rhabditoidea</taxon>
        <taxon>Rhabditidae</taxon>
        <taxon>Peloderinae</taxon>
        <taxon>Caenorhabditis</taxon>
    </lineage>
</organism>
<proteinExistence type="predicted"/>
<reference evidence="2" key="1">
    <citation type="submission" date="2016-11" db="UniProtKB">
        <authorList>
            <consortium name="WormBaseParasite"/>
        </authorList>
    </citation>
    <scope>IDENTIFICATION</scope>
</reference>
<accession>A0A1I7T3S2</accession>
<dbReference type="WBParaSite" id="Csp11.Scaffold492.g2134.t1">
    <property type="protein sequence ID" value="Csp11.Scaffold492.g2134.t1"/>
    <property type="gene ID" value="Csp11.Scaffold492.g2134"/>
</dbReference>
<dbReference type="Proteomes" id="UP000095282">
    <property type="component" value="Unplaced"/>
</dbReference>
<evidence type="ECO:0000313" key="2">
    <source>
        <dbReference type="WBParaSite" id="Csp11.Scaffold492.g2134.t1"/>
    </source>
</evidence>
<protein>
    <submittedName>
        <fullName evidence="2">FTH domain-containing protein</fullName>
    </submittedName>
</protein>
<evidence type="ECO:0000313" key="1">
    <source>
        <dbReference type="Proteomes" id="UP000095282"/>
    </source>
</evidence>